<dbReference type="EMBL" id="CP022111">
    <property type="protein sequence ID" value="ASG22920.1"/>
    <property type="molecule type" value="Genomic_DNA"/>
</dbReference>
<organism evidence="4 5">
    <name type="scientific">Nitrospirillum viridazoti CBAmc</name>
    <dbReference type="NCBI Taxonomy" id="1441467"/>
    <lineage>
        <taxon>Bacteria</taxon>
        <taxon>Pseudomonadati</taxon>
        <taxon>Pseudomonadota</taxon>
        <taxon>Alphaproteobacteria</taxon>
        <taxon>Rhodospirillales</taxon>
        <taxon>Azospirillaceae</taxon>
        <taxon>Nitrospirillum</taxon>
        <taxon>Nitrospirillum viridazoti</taxon>
    </lineage>
</organism>
<evidence type="ECO:0000259" key="3">
    <source>
        <dbReference type="PROSITE" id="PS51371"/>
    </source>
</evidence>
<accession>A0A248JWL6</accession>
<dbReference type="Proteomes" id="UP000197153">
    <property type="component" value="Chromosome 2"/>
</dbReference>
<dbReference type="KEGG" id="nao:Y958_18695"/>
<proteinExistence type="predicted"/>
<evidence type="ECO:0000256" key="2">
    <source>
        <dbReference type="PROSITE-ProRule" id="PRU00703"/>
    </source>
</evidence>
<dbReference type="InterPro" id="IPR051257">
    <property type="entry name" value="Diverse_CBS-Domain"/>
</dbReference>
<dbReference type="SUPFAM" id="SSF54631">
    <property type="entry name" value="CBS-domain pair"/>
    <property type="match status" value="1"/>
</dbReference>
<evidence type="ECO:0000313" key="4">
    <source>
        <dbReference type="EMBL" id="ASG22920.1"/>
    </source>
</evidence>
<keyword evidence="1 2" id="KW-0129">CBS domain</keyword>
<feature type="domain" description="CBS" evidence="3">
    <location>
        <begin position="7"/>
        <end position="65"/>
    </location>
</feature>
<name>A0A248JWL6_9PROT</name>
<dbReference type="AlphaFoldDB" id="A0A248JWL6"/>
<dbReference type="Pfam" id="PF00571">
    <property type="entry name" value="CBS"/>
    <property type="match status" value="2"/>
</dbReference>
<dbReference type="SMART" id="SM00116">
    <property type="entry name" value="CBS"/>
    <property type="match status" value="2"/>
</dbReference>
<evidence type="ECO:0000256" key="1">
    <source>
        <dbReference type="ARBA" id="ARBA00023122"/>
    </source>
</evidence>
<dbReference type="PANTHER" id="PTHR43080">
    <property type="entry name" value="CBS DOMAIN-CONTAINING PROTEIN CBSX3, MITOCHONDRIAL"/>
    <property type="match status" value="1"/>
</dbReference>
<feature type="domain" description="CBS" evidence="3">
    <location>
        <begin position="71"/>
        <end position="129"/>
    </location>
</feature>
<dbReference type="PROSITE" id="PS51371">
    <property type="entry name" value="CBS"/>
    <property type="match status" value="2"/>
</dbReference>
<reference evidence="4 5" key="1">
    <citation type="submission" date="2017-06" db="EMBL/GenBank/DDBJ databases">
        <title>Complete genome sequence of Nitrospirillum amazonense strain CBAmC, an endophytic nitrogen-fixing and plant growth-promoting bacterium, isolated from sugarcane.</title>
        <authorList>
            <person name="Schwab S."/>
            <person name="dos Santos Teixeira K.R."/>
            <person name="Simoes Araujo J.L."/>
            <person name="Soares Vidal M."/>
            <person name="Borges de Freitas H.R."/>
            <person name="Rivello Crivelaro A.L."/>
            <person name="Bueno de Camargo Nunes A."/>
            <person name="dos Santos C.M."/>
            <person name="Palmeira da Silva Rosa D."/>
            <person name="da Silva Padilha D."/>
            <person name="da Silva E."/>
            <person name="Araujo Terra L."/>
            <person name="Soares Mendes V."/>
            <person name="Farinelli L."/>
            <person name="Magalhaes Cruz L."/>
            <person name="Baldani J.I."/>
        </authorList>
    </citation>
    <scope>NUCLEOTIDE SEQUENCE [LARGE SCALE GENOMIC DNA]</scope>
    <source>
        <strain evidence="4 5">CBAmC</strain>
    </source>
</reference>
<sequence>MRIQEIMSTNVKLATPDQKLREAARLMSECDIGAIPVGQGDRLVGMITDRDITIRGVAEGRGPDATVGEVMTPQVCYCYEDEDVEQVCHNMVNVQMRRLPVLNREKRLVGIVALGDLAVRASATAGRALSGISQRD</sequence>
<dbReference type="CDD" id="cd04622">
    <property type="entry name" value="CBS_pair_HRP1_like"/>
    <property type="match status" value="1"/>
</dbReference>
<dbReference type="InterPro" id="IPR046342">
    <property type="entry name" value="CBS_dom_sf"/>
</dbReference>
<dbReference type="PANTHER" id="PTHR43080:SF2">
    <property type="entry name" value="CBS DOMAIN-CONTAINING PROTEIN"/>
    <property type="match status" value="1"/>
</dbReference>
<gene>
    <name evidence="4" type="ORF">Y958_18695</name>
</gene>
<evidence type="ECO:0000313" key="5">
    <source>
        <dbReference type="Proteomes" id="UP000197153"/>
    </source>
</evidence>
<protein>
    <submittedName>
        <fullName evidence="4">Inosine-5-monophosphate dehydrogenase</fullName>
    </submittedName>
</protein>
<dbReference type="RefSeq" id="WP_088873461.1">
    <property type="nucleotide sequence ID" value="NZ_CP022111.1"/>
</dbReference>
<keyword evidence="5" id="KW-1185">Reference proteome</keyword>
<dbReference type="InterPro" id="IPR000644">
    <property type="entry name" value="CBS_dom"/>
</dbReference>
<dbReference type="Gene3D" id="3.10.580.10">
    <property type="entry name" value="CBS-domain"/>
    <property type="match status" value="1"/>
</dbReference>